<dbReference type="SUPFAM" id="SSF53335">
    <property type="entry name" value="S-adenosyl-L-methionine-dependent methyltransferases"/>
    <property type="match status" value="1"/>
</dbReference>
<name>C9LIB4_9BACT</name>
<dbReference type="Gene3D" id="3.30.750.80">
    <property type="entry name" value="RNA methyltransferase domain (HRMD) like"/>
    <property type="match status" value="1"/>
</dbReference>
<dbReference type="HOGENOM" id="CLU_014042_0_0_10"/>
<dbReference type="GeneID" id="84576751"/>
<dbReference type="RefSeq" id="WP_006255749.1">
    <property type="nucleotide sequence ID" value="NZ_GG700643.1"/>
</dbReference>
<evidence type="ECO:0000256" key="8">
    <source>
        <dbReference type="ARBA" id="ARBA00038091"/>
    </source>
</evidence>
<dbReference type="InterPro" id="IPR036974">
    <property type="entry name" value="PUA_sf"/>
</dbReference>
<keyword evidence="2" id="KW-0963">Cytoplasm</keyword>
<evidence type="ECO:0000256" key="2">
    <source>
        <dbReference type="ARBA" id="ARBA00022490"/>
    </source>
</evidence>
<proteinExistence type="inferred from homology"/>
<dbReference type="AlphaFoldDB" id="C9LIB4"/>
<dbReference type="CDD" id="cd21153">
    <property type="entry name" value="PUA_RlmI"/>
    <property type="match status" value="1"/>
</dbReference>
<feature type="domain" description="PUA" evidence="9">
    <location>
        <begin position="4"/>
        <end position="87"/>
    </location>
</feature>
<evidence type="ECO:0000256" key="7">
    <source>
        <dbReference type="ARBA" id="ARBA00022884"/>
    </source>
</evidence>
<gene>
    <name evidence="10" type="ORF">GCWU000325_01972</name>
</gene>
<dbReference type="InterPro" id="IPR029063">
    <property type="entry name" value="SAM-dependent_MTases_sf"/>
</dbReference>
<comment type="subcellular location">
    <subcellularLocation>
        <location evidence="1">Cytoplasm</location>
    </subcellularLocation>
</comment>
<dbReference type="PANTHER" id="PTHR42873">
    <property type="entry name" value="RIBOSOMAL RNA LARGE SUBUNIT METHYLTRANSFERASE"/>
    <property type="match status" value="1"/>
</dbReference>
<dbReference type="EMBL" id="ACIJ02000022">
    <property type="protein sequence ID" value="EEX71230.1"/>
    <property type="molecule type" value="Genomic_DNA"/>
</dbReference>
<dbReference type="SUPFAM" id="SSF88697">
    <property type="entry name" value="PUA domain-like"/>
    <property type="match status" value="1"/>
</dbReference>
<dbReference type="Pfam" id="PF17785">
    <property type="entry name" value="PUA_3"/>
    <property type="match status" value="1"/>
</dbReference>
<dbReference type="PANTHER" id="PTHR42873:SF1">
    <property type="entry name" value="S-ADENOSYLMETHIONINE-DEPENDENT METHYLTRANSFERASE DOMAIN-CONTAINING PROTEIN"/>
    <property type="match status" value="1"/>
</dbReference>
<dbReference type="InterPro" id="IPR002478">
    <property type="entry name" value="PUA"/>
</dbReference>
<dbReference type="Gene3D" id="2.30.130.10">
    <property type="entry name" value="PUA domain"/>
    <property type="match status" value="1"/>
</dbReference>
<keyword evidence="11" id="KW-1185">Reference proteome</keyword>
<accession>C9LIB4</accession>
<keyword evidence="5" id="KW-0808">Transferase</keyword>
<keyword evidence="4" id="KW-0489">Methyltransferase</keyword>
<dbReference type="CDD" id="cd11572">
    <property type="entry name" value="RlmI_M_like"/>
    <property type="match status" value="1"/>
</dbReference>
<reference evidence="10" key="1">
    <citation type="submission" date="2009-09" db="EMBL/GenBank/DDBJ databases">
        <authorList>
            <person name="Weinstock G."/>
            <person name="Sodergren E."/>
            <person name="Clifton S."/>
            <person name="Fulton L."/>
            <person name="Fulton B."/>
            <person name="Courtney L."/>
            <person name="Fronick C."/>
            <person name="Harrison M."/>
            <person name="Strong C."/>
            <person name="Farmer C."/>
            <person name="Delahaunty K."/>
            <person name="Markovic C."/>
            <person name="Hall O."/>
            <person name="Minx P."/>
            <person name="Tomlinson C."/>
            <person name="Mitreva M."/>
            <person name="Nelson J."/>
            <person name="Hou S."/>
            <person name="Wollam A."/>
            <person name="Pepin K.H."/>
            <person name="Johnson M."/>
            <person name="Bhonagiri V."/>
            <person name="Nash W.E."/>
            <person name="Warren W."/>
            <person name="Chinwalla A."/>
            <person name="Mardis E.R."/>
            <person name="Wilson R.K."/>
        </authorList>
    </citation>
    <scope>NUCLEOTIDE SEQUENCE [LARGE SCALE GENOMIC DNA]</scope>
    <source>
        <strain evidence="10">ATCC 51259</strain>
    </source>
</reference>
<dbReference type="Pfam" id="PF10672">
    <property type="entry name" value="Methyltrans_SAM"/>
    <property type="match status" value="1"/>
</dbReference>
<evidence type="ECO:0000313" key="10">
    <source>
        <dbReference type="EMBL" id="EEX71230.1"/>
    </source>
</evidence>
<dbReference type="Proteomes" id="UP000003460">
    <property type="component" value="Unassembled WGS sequence"/>
</dbReference>
<evidence type="ECO:0000256" key="5">
    <source>
        <dbReference type="ARBA" id="ARBA00022679"/>
    </source>
</evidence>
<dbReference type="GO" id="GO:0006364">
    <property type="term" value="P:rRNA processing"/>
    <property type="evidence" value="ECO:0007669"/>
    <property type="project" value="UniProtKB-KW"/>
</dbReference>
<comment type="caution">
    <text evidence="10">The sequence shown here is derived from an EMBL/GenBank/DDBJ whole genome shotgun (WGS) entry which is preliminary data.</text>
</comment>
<evidence type="ECO:0000313" key="11">
    <source>
        <dbReference type="Proteomes" id="UP000003460"/>
    </source>
</evidence>
<dbReference type="Gene3D" id="3.40.50.150">
    <property type="entry name" value="Vaccinia Virus protein VP39"/>
    <property type="match status" value="1"/>
</dbReference>
<protein>
    <recommendedName>
        <fullName evidence="9">PUA domain-containing protein</fullName>
    </recommendedName>
</protein>
<organism evidence="10 11">
    <name type="scientific">Alloprevotella tannerae ATCC 51259</name>
    <dbReference type="NCBI Taxonomy" id="626522"/>
    <lineage>
        <taxon>Bacteria</taxon>
        <taxon>Pseudomonadati</taxon>
        <taxon>Bacteroidota</taxon>
        <taxon>Bacteroidia</taxon>
        <taxon>Bacteroidales</taxon>
        <taxon>Prevotellaceae</taxon>
        <taxon>Alloprevotella</taxon>
    </lineage>
</organism>
<dbReference type="eggNOG" id="COG1092">
    <property type="taxonomic scope" value="Bacteria"/>
</dbReference>
<evidence type="ECO:0000256" key="1">
    <source>
        <dbReference type="ARBA" id="ARBA00004496"/>
    </source>
</evidence>
<dbReference type="GO" id="GO:0005737">
    <property type="term" value="C:cytoplasm"/>
    <property type="evidence" value="ECO:0007669"/>
    <property type="project" value="UniProtKB-SubCell"/>
</dbReference>
<comment type="similarity">
    <text evidence="8">Belongs to the methyltransferase superfamily. RlmI family.</text>
</comment>
<dbReference type="CDD" id="cd02440">
    <property type="entry name" value="AdoMet_MTases"/>
    <property type="match status" value="1"/>
</dbReference>
<keyword evidence="6" id="KW-0949">S-adenosyl-L-methionine</keyword>
<keyword evidence="7" id="KW-0694">RNA-binding</keyword>
<dbReference type="InterPro" id="IPR041532">
    <property type="entry name" value="RlmI-like_PUA"/>
</dbReference>
<evidence type="ECO:0000256" key="6">
    <source>
        <dbReference type="ARBA" id="ARBA00022691"/>
    </source>
</evidence>
<dbReference type="SMART" id="SM00359">
    <property type="entry name" value="PUA"/>
    <property type="match status" value="1"/>
</dbReference>
<dbReference type="OrthoDB" id="9805492at2"/>
<evidence type="ECO:0000256" key="4">
    <source>
        <dbReference type="ARBA" id="ARBA00022603"/>
    </source>
</evidence>
<dbReference type="STRING" id="626522.GCWU000325_01972"/>
<evidence type="ECO:0000259" key="9">
    <source>
        <dbReference type="SMART" id="SM00359"/>
    </source>
</evidence>
<dbReference type="InterPro" id="IPR015947">
    <property type="entry name" value="PUA-like_sf"/>
</dbReference>
<dbReference type="GO" id="GO:0003723">
    <property type="term" value="F:RNA binding"/>
    <property type="evidence" value="ECO:0007669"/>
    <property type="project" value="UniProtKB-KW"/>
</dbReference>
<sequence>MPYKTIVLKRGKADSLRRFHPWVFSGAIQTLPDDLREGEIVRVEDASSQFLAVGHYQIGSIAIRILSFEDVVVDDAFWDERLSEALMLRRALNLLRADNNIFRLVHGEGDRLSGLIVDIYGETAVMQAHSVGMHYARHQIAQSLQRILGKSVMQVYYKSETTLPYKANLEELDGPLLGNVSNNNVAVENDLRFHIDWLRGQKTGFFIDQRENRLLLQRYSNKRHVLNMFCYTGGFSVYALRGGAQEVVSVDSSAKAIDLTNANVALNYPNCDHHKAYAEDAFKFLDKADDAYDLIVLDPPAFAKHKEAVRNALKGYTRLNLQAMRKIKRGGILFTFSCSQAISKDQFRLAVFTAAAQSGRYVRILHQLHQPADHPVNIYHPEGEYLKGLVLEII</sequence>
<dbReference type="GO" id="GO:0032259">
    <property type="term" value="P:methylation"/>
    <property type="evidence" value="ECO:0007669"/>
    <property type="project" value="UniProtKB-KW"/>
</dbReference>
<evidence type="ECO:0000256" key="3">
    <source>
        <dbReference type="ARBA" id="ARBA00022552"/>
    </source>
</evidence>
<keyword evidence="3" id="KW-0698">rRNA processing</keyword>
<dbReference type="InterPro" id="IPR019614">
    <property type="entry name" value="SAM-dep_methyl-trfase"/>
</dbReference>
<dbReference type="PROSITE" id="PS50890">
    <property type="entry name" value="PUA"/>
    <property type="match status" value="1"/>
</dbReference>
<dbReference type="GO" id="GO:0008168">
    <property type="term" value="F:methyltransferase activity"/>
    <property type="evidence" value="ECO:0007669"/>
    <property type="project" value="UniProtKB-KW"/>
</dbReference>